<gene>
    <name evidence="2" type="ORF">NDU88_007144</name>
</gene>
<accession>A0AAV7RP86</accession>
<proteinExistence type="predicted"/>
<protein>
    <submittedName>
        <fullName evidence="2">Uncharacterized protein</fullName>
    </submittedName>
</protein>
<name>A0AAV7RP86_PLEWA</name>
<keyword evidence="1" id="KW-0732">Signal</keyword>
<evidence type="ECO:0000313" key="3">
    <source>
        <dbReference type="Proteomes" id="UP001066276"/>
    </source>
</evidence>
<comment type="caution">
    <text evidence="2">The sequence shown here is derived from an EMBL/GenBank/DDBJ whole genome shotgun (WGS) entry which is preliminary data.</text>
</comment>
<organism evidence="2 3">
    <name type="scientific">Pleurodeles waltl</name>
    <name type="common">Iberian ribbed newt</name>
    <dbReference type="NCBI Taxonomy" id="8319"/>
    <lineage>
        <taxon>Eukaryota</taxon>
        <taxon>Metazoa</taxon>
        <taxon>Chordata</taxon>
        <taxon>Craniata</taxon>
        <taxon>Vertebrata</taxon>
        <taxon>Euteleostomi</taxon>
        <taxon>Amphibia</taxon>
        <taxon>Batrachia</taxon>
        <taxon>Caudata</taxon>
        <taxon>Salamandroidea</taxon>
        <taxon>Salamandridae</taxon>
        <taxon>Pleurodelinae</taxon>
        <taxon>Pleurodeles</taxon>
    </lineage>
</organism>
<dbReference type="AlphaFoldDB" id="A0AAV7RP86"/>
<sequence>MAIWMLQLLLLKGGLGVPDLELYFAVVHLQCLMRWLAGYERGKGRLIREDLGGLGVPESLLSLGRPPKGRENWRPWPSTAGQGTFNHHVGCRLILPSYHSGAAQGEGSLIGPDPAPWRQAGVLCIVDLYSEGELCTFQDLQKAHDMGAGQFLMYNAITLEIRNIWPVGQEAPALHHGLQCILTHGLGRRAVAVLHAALQAADADLALLGKPSWDVYLGTVLIVKQWEMALK</sequence>
<dbReference type="EMBL" id="JANPWB010000009">
    <property type="protein sequence ID" value="KAJ1154392.1"/>
    <property type="molecule type" value="Genomic_DNA"/>
</dbReference>
<evidence type="ECO:0000313" key="2">
    <source>
        <dbReference type="EMBL" id="KAJ1154392.1"/>
    </source>
</evidence>
<reference evidence="2" key="1">
    <citation type="journal article" date="2022" name="bioRxiv">
        <title>Sequencing and chromosome-scale assembly of the giantPleurodeles waltlgenome.</title>
        <authorList>
            <person name="Brown T."/>
            <person name="Elewa A."/>
            <person name="Iarovenko S."/>
            <person name="Subramanian E."/>
            <person name="Araus A.J."/>
            <person name="Petzold A."/>
            <person name="Susuki M."/>
            <person name="Suzuki K.-i.T."/>
            <person name="Hayashi T."/>
            <person name="Toyoda A."/>
            <person name="Oliveira C."/>
            <person name="Osipova E."/>
            <person name="Leigh N.D."/>
            <person name="Simon A."/>
            <person name="Yun M.H."/>
        </authorList>
    </citation>
    <scope>NUCLEOTIDE SEQUENCE</scope>
    <source>
        <strain evidence="2">20211129_DDA</strain>
        <tissue evidence="2">Liver</tissue>
    </source>
</reference>
<feature type="signal peptide" evidence="1">
    <location>
        <begin position="1"/>
        <end position="16"/>
    </location>
</feature>
<keyword evidence="3" id="KW-1185">Reference proteome</keyword>
<evidence type="ECO:0000256" key="1">
    <source>
        <dbReference type="SAM" id="SignalP"/>
    </source>
</evidence>
<dbReference type="Proteomes" id="UP001066276">
    <property type="component" value="Chromosome 5"/>
</dbReference>
<feature type="chain" id="PRO_5043787385" evidence="1">
    <location>
        <begin position="17"/>
        <end position="231"/>
    </location>
</feature>